<proteinExistence type="predicted"/>
<evidence type="ECO:0000256" key="1">
    <source>
        <dbReference type="ARBA" id="ARBA00004173"/>
    </source>
</evidence>
<organism evidence="4">
    <name type="scientific">freshwater metagenome</name>
    <dbReference type="NCBI Taxonomy" id="449393"/>
    <lineage>
        <taxon>unclassified sequences</taxon>
        <taxon>metagenomes</taxon>
        <taxon>ecological metagenomes</taxon>
    </lineage>
</organism>
<evidence type="ECO:0000256" key="2">
    <source>
        <dbReference type="ARBA" id="ARBA00022946"/>
    </source>
</evidence>
<protein>
    <submittedName>
        <fullName evidence="4">Unannotated protein</fullName>
    </submittedName>
</protein>
<sequence>MVEQRELLESKRVCLVDDKSVIRVSGKDRLTWLHAMLSQNLANLKPGQSADALLLDANGRIEENIQIIDDGESSWLIVFAEHTDKLLTWFDQMIFRSKVEVSRVDDLAIVASFGQPLAGSAISNDQQLVWQDPWMADPVGSVRYAATDGRNKRGAWNFFLSLVSKASLDDVLADKSQAGTLALEALRVAAHRPAQPNEIDEKTLPHELDWLSSAVHLSKGCYRGQEAVAKVHNLGHPPRRLTLLHLDGSGHSLAMAGDKVFVSGTDGEVGRITSIGQHFELGPIALALIGRNVDESDALFVKTEGGEISANQETIVPPTAGAAANMKEKRANLMGK</sequence>
<dbReference type="InterPro" id="IPR027266">
    <property type="entry name" value="TrmE/GcvT-like"/>
</dbReference>
<dbReference type="AlphaFoldDB" id="A0A6J6NGR4"/>
<name>A0A6J6NGR4_9ZZZZ</name>
<evidence type="ECO:0000313" key="4">
    <source>
        <dbReference type="EMBL" id="CAB4685356.1"/>
    </source>
</evidence>
<dbReference type="PIRSF" id="PIRSF006487">
    <property type="entry name" value="GcvT"/>
    <property type="match status" value="1"/>
</dbReference>
<keyword evidence="2" id="KW-0809">Transit peptide</keyword>
<dbReference type="InterPro" id="IPR045179">
    <property type="entry name" value="YgfZ/GcvT"/>
</dbReference>
<reference evidence="4" key="1">
    <citation type="submission" date="2020-05" db="EMBL/GenBank/DDBJ databases">
        <authorList>
            <person name="Chiriac C."/>
            <person name="Salcher M."/>
            <person name="Ghai R."/>
            <person name="Kavagutti S V."/>
        </authorList>
    </citation>
    <scope>NUCLEOTIDE SEQUENCE</scope>
</reference>
<keyword evidence="3" id="KW-0496">Mitochondrion</keyword>
<dbReference type="SUPFAM" id="SSF103025">
    <property type="entry name" value="Folate-binding domain"/>
    <property type="match status" value="1"/>
</dbReference>
<accession>A0A6J6NGR4</accession>
<gene>
    <name evidence="4" type="ORF">UFOPK2370_00590</name>
</gene>
<dbReference type="EMBL" id="CAEZXK010000011">
    <property type="protein sequence ID" value="CAB4685356.1"/>
    <property type="molecule type" value="Genomic_DNA"/>
</dbReference>
<dbReference type="PANTHER" id="PTHR22602">
    <property type="entry name" value="TRANSFERASE CAF17, MITOCHONDRIAL-RELATED"/>
    <property type="match status" value="1"/>
</dbReference>
<dbReference type="GO" id="GO:0005739">
    <property type="term" value="C:mitochondrion"/>
    <property type="evidence" value="ECO:0007669"/>
    <property type="project" value="UniProtKB-SubCell"/>
</dbReference>
<evidence type="ECO:0000256" key="3">
    <source>
        <dbReference type="ARBA" id="ARBA00023128"/>
    </source>
</evidence>
<dbReference type="GO" id="GO:0016226">
    <property type="term" value="P:iron-sulfur cluster assembly"/>
    <property type="evidence" value="ECO:0007669"/>
    <property type="project" value="TreeGrafter"/>
</dbReference>
<dbReference type="Gene3D" id="3.30.1360.120">
    <property type="entry name" value="Probable tRNA modification gtpase trme, domain 1"/>
    <property type="match status" value="1"/>
</dbReference>
<dbReference type="InterPro" id="IPR017703">
    <property type="entry name" value="YgfZ/GCV_T_CS"/>
</dbReference>
<dbReference type="PANTHER" id="PTHR22602:SF0">
    <property type="entry name" value="TRANSFERASE CAF17, MITOCHONDRIAL-RELATED"/>
    <property type="match status" value="1"/>
</dbReference>
<dbReference type="NCBIfam" id="TIGR03317">
    <property type="entry name" value="ygfZ_signature"/>
    <property type="match status" value="1"/>
</dbReference>
<comment type="subcellular location">
    <subcellularLocation>
        <location evidence="1">Mitochondrion</location>
    </subcellularLocation>
</comment>